<dbReference type="RefSeq" id="WP_194697672.1">
    <property type="nucleotide sequence ID" value="NZ_JADKPO010000027.1"/>
</dbReference>
<dbReference type="Gene3D" id="3.30.70.790">
    <property type="entry name" value="UreE, C-terminal domain"/>
    <property type="match status" value="1"/>
</dbReference>
<dbReference type="AlphaFoldDB" id="A0A930VL50"/>
<organism evidence="2 3">
    <name type="scientific">Nocardioides agariphilus</name>
    <dbReference type="NCBI Taxonomy" id="433664"/>
    <lineage>
        <taxon>Bacteria</taxon>
        <taxon>Bacillati</taxon>
        <taxon>Actinomycetota</taxon>
        <taxon>Actinomycetes</taxon>
        <taxon>Propionibacteriales</taxon>
        <taxon>Nocardioidaceae</taxon>
        <taxon>Nocardioides</taxon>
    </lineage>
</organism>
<gene>
    <name evidence="2" type="ORF">ISU10_17280</name>
</gene>
<dbReference type="SUPFAM" id="SSF54913">
    <property type="entry name" value="GlnB-like"/>
    <property type="match status" value="1"/>
</dbReference>
<dbReference type="EMBL" id="JADKPO010000027">
    <property type="protein sequence ID" value="MBF4769524.1"/>
    <property type="molecule type" value="Genomic_DNA"/>
</dbReference>
<feature type="domain" description="DUF2007" evidence="1">
    <location>
        <begin position="1"/>
        <end position="66"/>
    </location>
</feature>
<dbReference type="InterPro" id="IPR011322">
    <property type="entry name" value="N-reg_PII-like_a/b"/>
</dbReference>
<dbReference type="Proteomes" id="UP000660668">
    <property type="component" value="Unassembled WGS sequence"/>
</dbReference>
<comment type="caution">
    <text evidence="2">The sequence shown here is derived from an EMBL/GenBank/DDBJ whole genome shotgun (WGS) entry which is preliminary data.</text>
</comment>
<accession>A0A930VL50</accession>
<dbReference type="InterPro" id="IPR018551">
    <property type="entry name" value="DUF2007"/>
</dbReference>
<dbReference type="Pfam" id="PF09413">
    <property type="entry name" value="DUF2007"/>
    <property type="match status" value="1"/>
</dbReference>
<proteinExistence type="predicted"/>
<reference evidence="2" key="1">
    <citation type="submission" date="2020-11" db="EMBL/GenBank/DDBJ databases">
        <title>Nocardioides cynanchi sp. nov., isolated from soil of rhizosphere of Cynanchum wilfordii.</title>
        <authorList>
            <person name="Lee J.-S."/>
            <person name="Suh M.K."/>
            <person name="Kim J.-S."/>
        </authorList>
    </citation>
    <scope>NUCLEOTIDE SEQUENCE</scope>
    <source>
        <strain evidence="2">KCTC 19276</strain>
    </source>
</reference>
<evidence type="ECO:0000313" key="2">
    <source>
        <dbReference type="EMBL" id="MBF4769524.1"/>
    </source>
</evidence>
<name>A0A930VL50_9ACTN</name>
<sequence>MGELVRTNDPVLLAVVQALLEGEGIPCHVADRNMSVLEGSVNFIQQRVLVPDELEANARELLVEAELGEWLMR</sequence>
<keyword evidence="3" id="KW-1185">Reference proteome</keyword>
<protein>
    <submittedName>
        <fullName evidence="2">DUF2007 domain-containing protein</fullName>
    </submittedName>
</protein>
<evidence type="ECO:0000259" key="1">
    <source>
        <dbReference type="Pfam" id="PF09413"/>
    </source>
</evidence>
<evidence type="ECO:0000313" key="3">
    <source>
        <dbReference type="Proteomes" id="UP000660668"/>
    </source>
</evidence>